<evidence type="ECO:0000313" key="5">
    <source>
        <dbReference type="EMBL" id="OTA93483.1"/>
    </source>
</evidence>
<evidence type="ECO:0000313" key="4">
    <source>
        <dbReference type="EMBL" id="OTA85380.1"/>
    </source>
</evidence>
<name>A0A1Y2UQ88_LIMRT</name>
<feature type="coiled-coil region" evidence="1">
    <location>
        <begin position="15"/>
        <end position="84"/>
    </location>
</feature>
<evidence type="ECO:0000256" key="1">
    <source>
        <dbReference type="SAM" id="Coils"/>
    </source>
</evidence>
<reference evidence="5 6" key="2">
    <citation type="submission" date="2016-09" db="EMBL/GenBank/DDBJ databases">
        <title>Lactobacillus reuteri KLR3006, genome sequencing and assembly.</title>
        <authorList>
            <person name="Lee J.-Y."/>
            <person name="Kim E.B."/>
            <person name="Choi Y.-J."/>
        </authorList>
    </citation>
    <scope>NUCLEOTIDE SEQUENCE [LARGE SCALE GENOMIC DNA]</scope>
    <source>
        <strain evidence="5 6">KLR3006</strain>
    </source>
</reference>
<reference evidence="4 7" key="1">
    <citation type="submission" date="2016-09" db="EMBL/GenBank/DDBJ databases">
        <title>Lactobacillus reuteri KLR3005, genome sequencing and assembly.</title>
        <authorList>
            <person name="Lee J.-Y."/>
            <person name="Kim E.B."/>
            <person name="Choi Y.-J."/>
        </authorList>
    </citation>
    <scope>NUCLEOTIDE SEQUENCE [LARGE SCALE GENOMIC DNA]</scope>
    <source>
        <strain evidence="4 7">KLR3005</strain>
    </source>
</reference>
<dbReference type="InterPro" id="IPR023346">
    <property type="entry name" value="Lysozyme-like_dom_sf"/>
</dbReference>
<dbReference type="SUPFAM" id="SSF53955">
    <property type="entry name" value="Lysozyme-like"/>
    <property type="match status" value="1"/>
</dbReference>
<evidence type="ECO:0000259" key="3">
    <source>
        <dbReference type="Pfam" id="PF20155"/>
    </source>
</evidence>
<feature type="domain" description="Tape measure protein N-terminal" evidence="3">
    <location>
        <begin position="193"/>
        <end position="383"/>
    </location>
</feature>
<organism evidence="4 7">
    <name type="scientific">Limosilactobacillus reuteri</name>
    <name type="common">Lactobacillus reuteri</name>
    <dbReference type="NCBI Taxonomy" id="1598"/>
    <lineage>
        <taxon>Bacteria</taxon>
        <taxon>Bacillati</taxon>
        <taxon>Bacillota</taxon>
        <taxon>Bacilli</taxon>
        <taxon>Lactobacillales</taxon>
        <taxon>Lactobacillaceae</taxon>
        <taxon>Limosilactobacillus</taxon>
    </lineage>
</organism>
<evidence type="ECO:0000313" key="7">
    <source>
        <dbReference type="Proteomes" id="UP000194286"/>
    </source>
</evidence>
<gene>
    <name evidence="4" type="ORF">BHL82_00220</name>
    <name evidence="5" type="ORF">BHL83_09985</name>
</gene>
<keyword evidence="1" id="KW-0175">Coiled coil</keyword>
<sequence length="1512" mass="164491">MSEVLVNKIVRISGEDRLTSVIARTNQAMESLQQKMAQLGLKFNSSATDTASFRTSLDQVKANASQTDESLNKLNNTIDKLKGDKKVKVEADTSQADSNIHRTQSEINHLPSRHDIKIQGTGTSQVLSGLNELKSKASQTFSSMRRDMQETGTSAHRLRDIIAGTVVGQAIYNGVGSALSTVKNGLVGAVEAGFKYNAEMEKMNATWTTLTGSAGKADKMTQSIVHLSNTLGQSVDVTDELAQQFYHVFDNQPETEKLTKSFLTMGDAIGLSGDRLTQVGMDFTHMLSASTLHLGELNQITDAFPMFGEALLKYERKVQHSSSLTMNELRKQISAGKISAKDAEAVMNELGNKYKKASDNLMGTLPGMLRQIKAQGQGLLGAMVDPLNKAVNPIMKQVSKWVADDHTKKEFSKLGDAANTGVAAVMQAFANAFGNGSITQMLDNMINGLTSAVTKFSNWLARNGTSIVKIFASIGSIAKSVGTGFIDALSDFLHLIPGVHSEGMKGIADAFAEIAKHKTALQIVGRIWATYFVTSKIMGAAKAMNELYKNMLAITTLSKIQSPTGSLLGDIGYLNSGRAKKVIDETATTRLGRFGTATEQGVKIAPYLDERGFKASWSRFVSTLPIIGGNAGQQTGEAVSKGLLARFAGGLTGLESMGKGIAGKLGAGIAIGMGSIDLARGLTPSFKGDRVKEIGKGAGALLGAGLLSEFGPGGMAIGATVGNMIGGGISKGIWGILKGMYHFGYDLGEVLQGKMSFHTMVGKFQKSFSGMMSWAGKEWDKFKRWWNDDQPSSSRGASHRSKQPSKQVVESLGGNHYSKADIANIKEMNKAVEAYTKTLRNLKSTIKKNDPTKELNSMNKVLKQSAKYWLALSKPLKQIAKSFQNMKKPLDNISKSMKELTGKKSGLGTFDKDLTKLEKDLQHSKIGQEFTKLSKEIKKSDLVKILQKLTKEIRDSVKYWKEFAKPVKQTTSEFQKFSKELKPFNGKNNPLDRLEKSIESLTKSLKKNRFGNELAKQMQIANKSMSGRGSVESKFSSMARTLERDLSRFKSSFNRDWRDVWDDLSSYPSRALSRVVSTVSSRFNSIENRERSFTSKFLSGWKSWNNSVVSEMRSAFGKLPGIAQKAMSGIVSRLNSGISAINSVIGDFGGDKRLSPIHYAQGTFAHPGGKAIVNDGLQANKTELIWQPSQGWGTAQGQNVVRDLEAGSMVLDADRSQPYLNYGLFPHYASGTLSEAEQDKISQEFIANPVQASKNLVLKLTNWNSSVPAIADLGQAMAVGFSRGIANVLKDLLGIIKEPVHGDWTPVIKSAARLMHVSLSEGQIGKLLRQIQTESGGNEKISQQISDVNSAAGHPAQGLLQFIPSTFNTWAMPGHHNILSGFDQIMAAINALNHGGEGGWGNIGNGHGWASGVHMTHRDYALIGDNAENDEYVINPYNGNAMPLMQDAYQTMMNHHPEWRTPTSSAFNSQVIELIKTAITKLDNIDMHPHVTVEDVARPVNKYNAKNYSLRS</sequence>
<comment type="caution">
    <text evidence="4">The sequence shown here is derived from an EMBL/GenBank/DDBJ whole genome shotgun (WGS) entry which is preliminary data.</text>
</comment>
<proteinExistence type="predicted"/>
<feature type="region of interest" description="Disordered" evidence="2">
    <location>
        <begin position="790"/>
        <end position="810"/>
    </location>
</feature>
<dbReference type="EMBL" id="MIMV01000002">
    <property type="protein sequence ID" value="OTA93483.1"/>
    <property type="molecule type" value="Genomic_DNA"/>
</dbReference>
<dbReference type="RefSeq" id="WP_086135896.1">
    <property type="nucleotide sequence ID" value="NZ_MIMU01000084.1"/>
</dbReference>
<dbReference type="Proteomes" id="UP000194219">
    <property type="component" value="Unassembled WGS sequence"/>
</dbReference>
<dbReference type="Pfam" id="PF20155">
    <property type="entry name" value="TMP_3"/>
    <property type="match status" value="1"/>
</dbReference>
<dbReference type="EMBL" id="MIMU01000084">
    <property type="protein sequence ID" value="OTA85380.1"/>
    <property type="molecule type" value="Genomic_DNA"/>
</dbReference>
<dbReference type="Proteomes" id="UP000194286">
    <property type="component" value="Unassembled WGS sequence"/>
</dbReference>
<evidence type="ECO:0000313" key="6">
    <source>
        <dbReference type="Proteomes" id="UP000194219"/>
    </source>
</evidence>
<dbReference type="CDD" id="cd13402">
    <property type="entry name" value="LT_TF-like"/>
    <property type="match status" value="1"/>
</dbReference>
<dbReference type="InterPro" id="IPR013491">
    <property type="entry name" value="Tape_meas_N"/>
</dbReference>
<evidence type="ECO:0000256" key="2">
    <source>
        <dbReference type="SAM" id="MobiDB-lite"/>
    </source>
</evidence>
<protein>
    <recommendedName>
        <fullName evidence="3">Tape measure protein N-terminal domain-containing protein</fullName>
    </recommendedName>
</protein>
<accession>A0A1Y2UQ88</accession>